<dbReference type="RefSeq" id="WP_088565109.1">
    <property type="nucleotide sequence ID" value="NZ_CP020946.1"/>
</dbReference>
<dbReference type="Pfam" id="PF07843">
    <property type="entry name" value="DUF1634"/>
    <property type="match status" value="1"/>
</dbReference>
<dbReference type="OrthoDB" id="5297580at2"/>
<feature type="transmembrane region" description="Helical" evidence="1">
    <location>
        <begin position="78"/>
        <end position="103"/>
    </location>
</feature>
<protein>
    <recommendedName>
        <fullName evidence="4">DUF1634 domain-containing protein</fullName>
    </recommendedName>
</protein>
<feature type="transmembrane region" description="Helical" evidence="1">
    <location>
        <begin position="110"/>
        <end position="129"/>
    </location>
</feature>
<sequence>MTPTPQTKPDKDSLHDLELTISQILRGGVLFAGIFLLTGWVWMWLRDGDNLQSFTVYEPRPFVENIQWALVMNDRALLIAQFGLVVLVCLPLVRVLMTAILFLKQKDKGLAVMALTVFVALVGSFLLGIDL</sequence>
<evidence type="ECO:0000313" key="2">
    <source>
        <dbReference type="EMBL" id="ASD63579.1"/>
    </source>
</evidence>
<accession>A0A1Z3N810</accession>
<proteinExistence type="predicted"/>
<dbReference type="Proteomes" id="UP000197003">
    <property type="component" value="Chromosome"/>
</dbReference>
<name>A0A1Z3N810_BDEBC</name>
<evidence type="ECO:0000313" key="3">
    <source>
        <dbReference type="Proteomes" id="UP000197003"/>
    </source>
</evidence>
<feature type="transmembrane region" description="Helical" evidence="1">
    <location>
        <begin position="24"/>
        <end position="45"/>
    </location>
</feature>
<keyword evidence="1" id="KW-0812">Transmembrane</keyword>
<gene>
    <name evidence="2" type="ORF">B9G79_08330</name>
</gene>
<keyword evidence="1" id="KW-0472">Membrane</keyword>
<dbReference type="EMBL" id="CP020946">
    <property type="protein sequence ID" value="ASD63579.1"/>
    <property type="molecule type" value="Genomic_DNA"/>
</dbReference>
<evidence type="ECO:0000256" key="1">
    <source>
        <dbReference type="SAM" id="Phobius"/>
    </source>
</evidence>
<reference evidence="2 3" key="1">
    <citation type="submission" date="2017-04" db="EMBL/GenBank/DDBJ databases">
        <title>Whole genome sequence of Bdellovibrio bacteriovorus strain SSB218315.</title>
        <authorList>
            <person name="Oyedara O."/>
            <person name="Rodriguez-Perez M.A."/>
        </authorList>
    </citation>
    <scope>NUCLEOTIDE SEQUENCE [LARGE SCALE GENOMIC DNA]</scope>
    <source>
        <strain evidence="2 3">SSB218315</strain>
    </source>
</reference>
<dbReference type="InterPro" id="IPR012861">
    <property type="entry name" value="DUF1634"/>
</dbReference>
<organism evidence="2 3">
    <name type="scientific">Bdellovibrio bacteriovorus</name>
    <dbReference type="NCBI Taxonomy" id="959"/>
    <lineage>
        <taxon>Bacteria</taxon>
        <taxon>Pseudomonadati</taxon>
        <taxon>Bdellovibrionota</taxon>
        <taxon>Bdellovibrionia</taxon>
        <taxon>Bdellovibrionales</taxon>
        <taxon>Pseudobdellovibrionaceae</taxon>
        <taxon>Bdellovibrio</taxon>
    </lineage>
</organism>
<keyword evidence="1" id="KW-1133">Transmembrane helix</keyword>
<evidence type="ECO:0008006" key="4">
    <source>
        <dbReference type="Google" id="ProtNLM"/>
    </source>
</evidence>
<dbReference type="AlphaFoldDB" id="A0A1Z3N810"/>